<evidence type="ECO:0000256" key="2">
    <source>
        <dbReference type="ARBA" id="ARBA00022692"/>
    </source>
</evidence>
<dbReference type="CDD" id="cd18584">
    <property type="entry name" value="ABC_6TM_AarD_CydD"/>
    <property type="match status" value="1"/>
</dbReference>
<organism evidence="10 11">
    <name type="scientific">Heyndrickxia acidicola</name>
    <dbReference type="NCBI Taxonomy" id="209389"/>
    <lineage>
        <taxon>Bacteria</taxon>
        <taxon>Bacillati</taxon>
        <taxon>Bacillota</taxon>
        <taxon>Bacilli</taxon>
        <taxon>Bacillales</taxon>
        <taxon>Bacillaceae</taxon>
        <taxon>Heyndrickxia</taxon>
    </lineage>
</organism>
<feature type="transmembrane region" description="Helical" evidence="7">
    <location>
        <begin position="156"/>
        <end position="177"/>
    </location>
</feature>
<dbReference type="PROSITE" id="PS50893">
    <property type="entry name" value="ABC_TRANSPORTER_2"/>
    <property type="match status" value="1"/>
</dbReference>
<dbReference type="InterPro" id="IPR011527">
    <property type="entry name" value="ABC1_TM_dom"/>
</dbReference>
<comment type="caution">
    <text evidence="10">The sequence shown here is derived from an EMBL/GenBank/DDBJ whole genome shotgun (WGS) entry which is preliminary data.</text>
</comment>
<dbReference type="PROSITE" id="PS00211">
    <property type="entry name" value="ABC_TRANSPORTER_1"/>
    <property type="match status" value="1"/>
</dbReference>
<evidence type="ECO:0000259" key="8">
    <source>
        <dbReference type="PROSITE" id="PS50893"/>
    </source>
</evidence>
<keyword evidence="2 7" id="KW-0812">Transmembrane</keyword>
<dbReference type="Gene3D" id="3.40.50.300">
    <property type="entry name" value="P-loop containing nucleotide triphosphate hydrolases"/>
    <property type="match status" value="1"/>
</dbReference>
<evidence type="ECO:0000313" key="11">
    <source>
        <dbReference type="Proteomes" id="UP001341444"/>
    </source>
</evidence>
<dbReference type="InterPro" id="IPR003593">
    <property type="entry name" value="AAA+_ATPase"/>
</dbReference>
<dbReference type="Pfam" id="PF00005">
    <property type="entry name" value="ABC_tran"/>
    <property type="match status" value="1"/>
</dbReference>
<dbReference type="Proteomes" id="UP001341444">
    <property type="component" value="Unassembled WGS sequence"/>
</dbReference>
<sequence length="571" mass="64537">MKTNIMAYKGIKTVLIAVAGLVFLQSLAIIFQAKWLSEVITALFHHHSLSSQIPAIMYFVMAFLFRQLMSLVIRKVCLRFSTKTVKELREALMETIFSLGPRFTKKEGTGNLVTFIIEGCQKLRVYLELFIPKMVTMGITPWLIAIYIWTKDYLSAVILLAAMPILIIFMILLGWAAQKKIDDQWSSYRLLSNHFVDSLRGLETLKYLGRSKSHIETVNKVSDQYRKSTMSTLRIAFLSTFALDFFTMLSVAVIAVTLGLRLINGSLLLQPALLILLLAPEYFLPVREVGNDYHATLDGKEAGDRILALLKNKKEEILDKPESIWSSKSTLTVKRLSVLHDNNGEASLKDVSFTVEGAKKIGIIGTSGAGKSTLIDVLSGFLSPSSGSVNIDNEHVFLHEGAWQKQTTYIPQHPFIFQGTVKENICFYRPEASDEEVMWAIEQAGLKDFVHQLPRGMDERIGEGGRPLSGGQAQRIAVSRAFLSNRPVLLFDEPTAHLDIETEYELKKVLLKLAENRLLFFATHRLHWMKEMDRIIVLEQGRIVEQGSHDELIAHKGAYYRLIQSQMEELV</sequence>
<evidence type="ECO:0000256" key="1">
    <source>
        <dbReference type="ARBA" id="ARBA00004651"/>
    </source>
</evidence>
<dbReference type="InterPro" id="IPR036640">
    <property type="entry name" value="ABC1_TM_sf"/>
</dbReference>
<reference evidence="10 11" key="1">
    <citation type="submission" date="2023-03" db="EMBL/GenBank/DDBJ databases">
        <title>Bacillus Genome Sequencing.</title>
        <authorList>
            <person name="Dunlap C."/>
        </authorList>
    </citation>
    <scope>NUCLEOTIDE SEQUENCE [LARGE SCALE GENOMIC DNA]</scope>
    <source>
        <strain evidence="10 11">B-23453</strain>
    </source>
</reference>
<evidence type="ECO:0000256" key="6">
    <source>
        <dbReference type="ARBA" id="ARBA00023136"/>
    </source>
</evidence>
<dbReference type="Gene3D" id="1.20.1560.10">
    <property type="entry name" value="ABC transporter type 1, transmembrane domain"/>
    <property type="match status" value="1"/>
</dbReference>
<keyword evidence="4" id="KW-0067">ATP-binding</keyword>
<dbReference type="InterPro" id="IPR003439">
    <property type="entry name" value="ABC_transporter-like_ATP-bd"/>
</dbReference>
<dbReference type="NCBIfam" id="TIGR02857">
    <property type="entry name" value="CydD"/>
    <property type="match status" value="1"/>
</dbReference>
<comment type="subcellular location">
    <subcellularLocation>
        <location evidence="1">Cell membrane</location>
        <topology evidence="1">Multi-pass membrane protein</topology>
    </subcellularLocation>
</comment>
<evidence type="ECO:0000256" key="5">
    <source>
        <dbReference type="ARBA" id="ARBA00022989"/>
    </source>
</evidence>
<keyword evidence="11" id="KW-1185">Reference proteome</keyword>
<keyword evidence="6 7" id="KW-0472">Membrane</keyword>
<dbReference type="Pfam" id="PF00664">
    <property type="entry name" value="ABC_membrane"/>
    <property type="match status" value="1"/>
</dbReference>
<evidence type="ECO:0000256" key="4">
    <source>
        <dbReference type="ARBA" id="ARBA00022840"/>
    </source>
</evidence>
<dbReference type="InterPro" id="IPR027417">
    <property type="entry name" value="P-loop_NTPase"/>
</dbReference>
<keyword evidence="5 7" id="KW-1133">Transmembrane helix</keyword>
<dbReference type="InterPro" id="IPR039421">
    <property type="entry name" value="Type_1_exporter"/>
</dbReference>
<dbReference type="SMART" id="SM00382">
    <property type="entry name" value="AAA"/>
    <property type="match status" value="1"/>
</dbReference>
<dbReference type="InterPro" id="IPR014216">
    <property type="entry name" value="ABC_transptr_CydD"/>
</dbReference>
<name>A0ABU6MG67_9BACI</name>
<dbReference type="InterPro" id="IPR017871">
    <property type="entry name" value="ABC_transporter-like_CS"/>
</dbReference>
<feature type="domain" description="ABC transmembrane type-1" evidence="9">
    <location>
        <begin position="16"/>
        <end position="298"/>
    </location>
</feature>
<accession>A0ABU6MG67</accession>
<dbReference type="PANTHER" id="PTHR24221:SF614">
    <property type="entry name" value="GLUTATHIONE_L-CYSTEINE TRANSPORT SYSTEM ATP-BINDING_PERMEASE PROTEIN CYDC"/>
    <property type="match status" value="1"/>
</dbReference>
<evidence type="ECO:0000259" key="9">
    <source>
        <dbReference type="PROSITE" id="PS50929"/>
    </source>
</evidence>
<feature type="transmembrane region" description="Helical" evidence="7">
    <location>
        <begin position="235"/>
        <end position="256"/>
    </location>
</feature>
<keyword evidence="3" id="KW-0547">Nucleotide-binding</keyword>
<protein>
    <submittedName>
        <fullName evidence="10">Thiol reductant ABC exporter subunit CydD</fullName>
    </submittedName>
</protein>
<dbReference type="PANTHER" id="PTHR24221">
    <property type="entry name" value="ATP-BINDING CASSETTE SUB-FAMILY B"/>
    <property type="match status" value="1"/>
</dbReference>
<dbReference type="RefSeq" id="WP_066271427.1">
    <property type="nucleotide sequence ID" value="NZ_JARMAB010000013.1"/>
</dbReference>
<dbReference type="EMBL" id="JARMAB010000013">
    <property type="protein sequence ID" value="MED1203666.1"/>
    <property type="molecule type" value="Genomic_DNA"/>
</dbReference>
<gene>
    <name evidence="10" type="primary">cydD</name>
    <name evidence="10" type="ORF">P4T90_11350</name>
</gene>
<feature type="transmembrane region" description="Helical" evidence="7">
    <location>
        <begin position="52"/>
        <end position="73"/>
    </location>
</feature>
<dbReference type="PROSITE" id="PS50929">
    <property type="entry name" value="ABC_TM1F"/>
    <property type="match status" value="1"/>
</dbReference>
<proteinExistence type="predicted"/>
<dbReference type="SUPFAM" id="SSF90123">
    <property type="entry name" value="ABC transporter transmembrane region"/>
    <property type="match status" value="1"/>
</dbReference>
<evidence type="ECO:0000256" key="7">
    <source>
        <dbReference type="SAM" id="Phobius"/>
    </source>
</evidence>
<evidence type="ECO:0000256" key="3">
    <source>
        <dbReference type="ARBA" id="ARBA00022741"/>
    </source>
</evidence>
<feature type="domain" description="ABC transporter" evidence="8">
    <location>
        <begin position="333"/>
        <end position="565"/>
    </location>
</feature>
<dbReference type="SUPFAM" id="SSF52540">
    <property type="entry name" value="P-loop containing nucleoside triphosphate hydrolases"/>
    <property type="match status" value="1"/>
</dbReference>
<evidence type="ECO:0000313" key="10">
    <source>
        <dbReference type="EMBL" id="MED1203666.1"/>
    </source>
</evidence>
<feature type="transmembrane region" description="Helical" evidence="7">
    <location>
        <begin position="130"/>
        <end position="150"/>
    </location>
</feature>